<evidence type="ECO:0000256" key="1">
    <source>
        <dbReference type="SAM" id="MobiDB-lite"/>
    </source>
</evidence>
<protein>
    <recommendedName>
        <fullName evidence="5">PGRL1A transmembrane protein</fullName>
    </recommendedName>
</protein>
<keyword evidence="4" id="KW-1185">Reference proteome</keyword>
<organism evidence="3 4">
    <name type="scientific">Sphagnum jensenii</name>
    <dbReference type="NCBI Taxonomy" id="128206"/>
    <lineage>
        <taxon>Eukaryota</taxon>
        <taxon>Viridiplantae</taxon>
        <taxon>Streptophyta</taxon>
        <taxon>Embryophyta</taxon>
        <taxon>Bryophyta</taxon>
        <taxon>Sphagnophytina</taxon>
        <taxon>Sphagnopsida</taxon>
        <taxon>Sphagnales</taxon>
        <taxon>Sphagnaceae</taxon>
        <taxon>Sphagnum</taxon>
    </lineage>
</organism>
<reference evidence="3" key="1">
    <citation type="submission" date="2024-02" db="EMBL/GenBank/DDBJ databases">
        <authorList>
            <consortium name="ELIXIR-Norway"/>
            <consortium name="Elixir Norway"/>
        </authorList>
    </citation>
    <scope>NUCLEOTIDE SEQUENCE</scope>
</reference>
<accession>A0ABP0W9J8</accession>
<proteinExistence type="predicted"/>
<evidence type="ECO:0000313" key="4">
    <source>
        <dbReference type="Proteomes" id="UP001497444"/>
    </source>
</evidence>
<evidence type="ECO:0000313" key="3">
    <source>
        <dbReference type="EMBL" id="CAK9263498.1"/>
    </source>
</evidence>
<name>A0ABP0W9J8_9BRYO</name>
<dbReference type="PANTHER" id="PTHR31032:SF1">
    <property type="entry name" value="PGR5-LIKE PROTEIN 1B, CHLOROPLASTIC"/>
    <property type="match status" value="1"/>
</dbReference>
<keyword evidence="2" id="KW-0472">Membrane</keyword>
<keyword evidence="2" id="KW-1133">Transmembrane helix</keyword>
<evidence type="ECO:0000256" key="2">
    <source>
        <dbReference type="SAM" id="Phobius"/>
    </source>
</evidence>
<gene>
    <name evidence="3" type="ORF">CSSPJE1EN1_LOCUS8976</name>
</gene>
<dbReference type="EMBL" id="OZ020110">
    <property type="protein sequence ID" value="CAK9263498.1"/>
    <property type="molecule type" value="Genomic_DNA"/>
</dbReference>
<keyword evidence="2" id="KW-0812">Transmembrane</keyword>
<evidence type="ECO:0008006" key="5">
    <source>
        <dbReference type="Google" id="ProtNLM"/>
    </source>
</evidence>
<feature type="region of interest" description="Disordered" evidence="1">
    <location>
        <begin position="381"/>
        <end position="407"/>
    </location>
</feature>
<dbReference type="PANTHER" id="PTHR31032">
    <property type="entry name" value="PGR5-LIKE PROTEIN 1B, CHLOROPLASTIC"/>
    <property type="match status" value="1"/>
</dbReference>
<feature type="transmembrane region" description="Helical" evidence="2">
    <location>
        <begin position="299"/>
        <end position="322"/>
    </location>
</feature>
<dbReference type="InterPro" id="IPR039987">
    <property type="entry name" value="PGRL1"/>
</dbReference>
<feature type="transmembrane region" description="Helical" evidence="2">
    <location>
        <begin position="258"/>
        <end position="279"/>
    </location>
</feature>
<feature type="region of interest" description="Disordered" evidence="1">
    <location>
        <begin position="58"/>
        <end position="85"/>
    </location>
</feature>
<sequence>MGVCGDATAACCALQQVPRAAALGLAGASGRTTLGTLGSGGGGGRQFGVRVSGSLLPHTLSRGAGGGGGGSSSSSRLGSSRRRESRRSWQTLMLAHLLKQLPCEVRRSAGGQVLVRAAGDSSSSGQQATDEEIDRNILQYCDVNKMKAKKTLGEMEQEFLEALQSFYYDKEPIMSNEEFDNLKEELTWEGSSVVMLSSDEQKFMEASLAYVAGRPILTDQQYDELKMKLKTKGSKVAIAGPRCSLRSKKVVSDSTVDYLKMTLLNVPAALVALTLVFFLDDITGFEITYLLELPEPYSFVVTWFIVLPITFFIAQALTNTILKEALILKGPCPSCGIVATSFFGTILTVPSGGGVNTVKCESCGSTLLFDKQTRLITLDSTVPPAEKKAPKAPGPKKAKAASSASSS</sequence>
<dbReference type="Proteomes" id="UP001497444">
    <property type="component" value="Chromosome 15"/>
</dbReference>